<dbReference type="Pfam" id="PF00989">
    <property type="entry name" value="PAS"/>
    <property type="match status" value="2"/>
</dbReference>
<dbReference type="SMART" id="SM00086">
    <property type="entry name" value="PAC"/>
    <property type="match status" value="1"/>
</dbReference>
<dbReference type="InterPro" id="IPR004358">
    <property type="entry name" value="Sig_transdc_His_kin-like_C"/>
</dbReference>
<evidence type="ECO:0000256" key="3">
    <source>
        <dbReference type="ARBA" id="ARBA00022553"/>
    </source>
</evidence>
<dbReference type="EMBL" id="JBHRSJ010000019">
    <property type="protein sequence ID" value="MFC2972664.1"/>
    <property type="molecule type" value="Genomic_DNA"/>
</dbReference>
<comment type="caution">
    <text evidence="12">The sequence shown here is derived from an EMBL/GenBank/DDBJ whole genome shotgun (WGS) entry which is preliminary data.</text>
</comment>
<dbReference type="NCBIfam" id="TIGR00229">
    <property type="entry name" value="sensory_box"/>
    <property type="match status" value="1"/>
</dbReference>
<proteinExistence type="predicted"/>
<dbReference type="InterPro" id="IPR013767">
    <property type="entry name" value="PAS_fold"/>
</dbReference>
<keyword evidence="4" id="KW-0808">Transferase</keyword>
<dbReference type="InterPro" id="IPR035965">
    <property type="entry name" value="PAS-like_dom_sf"/>
</dbReference>
<feature type="domain" description="Histidine kinase" evidence="9">
    <location>
        <begin position="303"/>
        <end position="517"/>
    </location>
</feature>
<dbReference type="NCBIfam" id="TIGR02938">
    <property type="entry name" value="nifL_nitrog"/>
    <property type="match status" value="1"/>
</dbReference>
<evidence type="ECO:0000256" key="4">
    <source>
        <dbReference type="ARBA" id="ARBA00022679"/>
    </source>
</evidence>
<evidence type="ECO:0000256" key="7">
    <source>
        <dbReference type="ARBA" id="ARBA00022840"/>
    </source>
</evidence>
<evidence type="ECO:0000256" key="8">
    <source>
        <dbReference type="ARBA" id="ARBA00023012"/>
    </source>
</evidence>
<dbReference type="SUPFAM" id="SSF55785">
    <property type="entry name" value="PYP-like sensor domain (PAS domain)"/>
    <property type="match status" value="2"/>
</dbReference>
<dbReference type="Proteomes" id="UP001595457">
    <property type="component" value="Unassembled WGS sequence"/>
</dbReference>
<keyword evidence="3" id="KW-0597">Phosphoprotein</keyword>
<dbReference type="InterPro" id="IPR005467">
    <property type="entry name" value="His_kinase_dom"/>
</dbReference>
<dbReference type="PROSITE" id="PS50113">
    <property type="entry name" value="PAC"/>
    <property type="match status" value="1"/>
</dbReference>
<keyword evidence="5" id="KW-0547">Nucleotide-binding</keyword>
<dbReference type="InterPro" id="IPR003594">
    <property type="entry name" value="HATPase_dom"/>
</dbReference>
<dbReference type="SUPFAM" id="SSF55874">
    <property type="entry name" value="ATPase domain of HSP90 chaperone/DNA topoisomerase II/histidine kinase"/>
    <property type="match status" value="1"/>
</dbReference>
<dbReference type="PROSITE" id="PS50112">
    <property type="entry name" value="PAS"/>
    <property type="match status" value="1"/>
</dbReference>
<evidence type="ECO:0000256" key="6">
    <source>
        <dbReference type="ARBA" id="ARBA00022777"/>
    </source>
</evidence>
<gene>
    <name evidence="12" type="primary">nifL</name>
    <name evidence="12" type="ORF">ACFOJE_10630</name>
</gene>
<evidence type="ECO:0000256" key="5">
    <source>
        <dbReference type="ARBA" id="ARBA00022741"/>
    </source>
</evidence>
<accession>A0ABV7ASZ6</accession>
<keyword evidence="8" id="KW-0902">Two-component regulatory system</keyword>
<dbReference type="PROSITE" id="PS50109">
    <property type="entry name" value="HIS_KIN"/>
    <property type="match status" value="1"/>
</dbReference>
<evidence type="ECO:0000259" key="10">
    <source>
        <dbReference type="PROSITE" id="PS50112"/>
    </source>
</evidence>
<protein>
    <recommendedName>
        <fullName evidence="2">histidine kinase</fullName>
        <ecNumber evidence="2">2.7.13.3</ecNumber>
    </recommendedName>
</protein>
<organism evidence="12 13">
    <name type="scientific">Azotobacter bryophylli</name>
    <dbReference type="NCBI Taxonomy" id="1986537"/>
    <lineage>
        <taxon>Bacteria</taxon>
        <taxon>Pseudomonadati</taxon>
        <taxon>Pseudomonadota</taxon>
        <taxon>Gammaproteobacteria</taxon>
        <taxon>Pseudomonadales</taxon>
        <taxon>Pseudomonadaceae</taxon>
        <taxon>Azotobacter</taxon>
    </lineage>
</organism>
<feature type="domain" description="PAC" evidence="11">
    <location>
        <begin position="94"/>
        <end position="148"/>
    </location>
</feature>
<reference evidence="13" key="1">
    <citation type="journal article" date="2019" name="Int. J. Syst. Evol. Microbiol.">
        <title>The Global Catalogue of Microorganisms (GCM) 10K type strain sequencing project: providing services to taxonomists for standard genome sequencing and annotation.</title>
        <authorList>
            <consortium name="The Broad Institute Genomics Platform"/>
            <consortium name="The Broad Institute Genome Sequencing Center for Infectious Disease"/>
            <person name="Wu L."/>
            <person name="Ma J."/>
        </authorList>
    </citation>
    <scope>NUCLEOTIDE SEQUENCE [LARGE SCALE GENOMIC DNA]</scope>
    <source>
        <strain evidence="13">KCTC 62195</strain>
    </source>
</reference>
<dbReference type="InterPro" id="IPR000700">
    <property type="entry name" value="PAS-assoc_C"/>
</dbReference>
<evidence type="ECO:0000256" key="2">
    <source>
        <dbReference type="ARBA" id="ARBA00012438"/>
    </source>
</evidence>
<dbReference type="Pfam" id="PF02518">
    <property type="entry name" value="HATPase_c"/>
    <property type="match status" value="1"/>
</dbReference>
<evidence type="ECO:0000259" key="11">
    <source>
        <dbReference type="PROSITE" id="PS50113"/>
    </source>
</evidence>
<dbReference type="InterPro" id="IPR036890">
    <property type="entry name" value="HATPase_C_sf"/>
</dbReference>
<dbReference type="CDD" id="cd00130">
    <property type="entry name" value="PAS"/>
    <property type="match status" value="1"/>
</dbReference>
<dbReference type="PANTHER" id="PTHR43065:SF10">
    <property type="entry name" value="PEROXIDE STRESS-ACTIVATED HISTIDINE KINASE MAK3"/>
    <property type="match status" value="1"/>
</dbReference>
<evidence type="ECO:0000259" key="9">
    <source>
        <dbReference type="PROSITE" id="PS50109"/>
    </source>
</evidence>
<evidence type="ECO:0000256" key="1">
    <source>
        <dbReference type="ARBA" id="ARBA00000085"/>
    </source>
</evidence>
<dbReference type="EC" id="2.7.13.3" evidence="2"/>
<sequence>MTQAKPSLSNTPQSPHAEGVELLPEVFRQTVEHAPIAISITDLKANILYANRAFSSITGYSCEEVIGKNESMLSNGTTPRLVYQALWGRLAQKKPWSGVLINRRKDDSLYLAELTVAPVLDEQGEAIYYLGMHRDTSELHELEQRVNNQRLMIEAVVNAAPAAVVVLNRQDRVMLSNPSFCRLARELMGEDAGSEALVALLRENLASHFEALEQQGKAFSGKEISFDLGGRSPRWLSCHGVAIHVEGEQPDVFFAPGEERYLLLTLNDISELRQRQQDSRMNTLKALMAEEELLDGMRETFNGAIHRLQGPVNLISAAMRMLERRLGDKAENDPVLSAMREASQAGMEALESLSGSIPVRMEEAKMPVNINQLIREVVTLCTDQLLAQGIVVDWKPAMRLPWVMGAESGLRAMIKHLVDNAIEAMSQNPGRRELFISTRVEHQVVRMEITDSGPGIPPELTLKVFEPFFSTKPPHRGGRGMGLPMVQEIVNKHAGMVHVDNSYRDGCRVVVELPFSASS</sequence>
<dbReference type="InterPro" id="IPR001610">
    <property type="entry name" value="PAC"/>
</dbReference>
<evidence type="ECO:0000313" key="13">
    <source>
        <dbReference type="Proteomes" id="UP001595457"/>
    </source>
</evidence>
<comment type="catalytic activity">
    <reaction evidence="1">
        <text>ATP + protein L-histidine = ADP + protein N-phospho-L-histidine.</text>
        <dbReference type="EC" id="2.7.13.3"/>
    </reaction>
</comment>
<keyword evidence="13" id="KW-1185">Reference proteome</keyword>
<dbReference type="InterPro" id="IPR014285">
    <property type="entry name" value="N_fixation_neg-reg_NifL"/>
</dbReference>
<dbReference type="SMART" id="SM00091">
    <property type="entry name" value="PAS"/>
    <property type="match status" value="2"/>
</dbReference>
<dbReference type="RefSeq" id="WP_377814314.1">
    <property type="nucleotide sequence ID" value="NZ_JBHRSJ010000019.1"/>
</dbReference>
<keyword evidence="7" id="KW-0067">ATP-binding</keyword>
<dbReference type="SMART" id="SM00387">
    <property type="entry name" value="HATPase_c"/>
    <property type="match status" value="1"/>
</dbReference>
<keyword evidence="6" id="KW-0418">Kinase</keyword>
<dbReference type="InterPro" id="IPR000014">
    <property type="entry name" value="PAS"/>
</dbReference>
<feature type="domain" description="PAS" evidence="10">
    <location>
        <begin position="23"/>
        <end position="69"/>
    </location>
</feature>
<dbReference type="PRINTS" id="PR00344">
    <property type="entry name" value="BCTRLSENSOR"/>
</dbReference>
<dbReference type="Gene3D" id="3.30.565.10">
    <property type="entry name" value="Histidine kinase-like ATPase, C-terminal domain"/>
    <property type="match status" value="1"/>
</dbReference>
<name>A0ABV7ASZ6_9GAMM</name>
<dbReference type="Gene3D" id="3.30.450.20">
    <property type="entry name" value="PAS domain"/>
    <property type="match status" value="2"/>
</dbReference>
<evidence type="ECO:0000313" key="12">
    <source>
        <dbReference type="EMBL" id="MFC2972664.1"/>
    </source>
</evidence>
<dbReference type="PANTHER" id="PTHR43065">
    <property type="entry name" value="SENSOR HISTIDINE KINASE"/>
    <property type="match status" value="1"/>
</dbReference>